<dbReference type="PIRSF" id="PIRSF000699">
    <property type="entry name" value="PTS_IILac_III"/>
    <property type="match status" value="1"/>
</dbReference>
<evidence type="ECO:0000313" key="18">
    <source>
        <dbReference type="EMBL" id="HJF45068.1"/>
    </source>
</evidence>
<dbReference type="PROSITE" id="PS51095">
    <property type="entry name" value="PTS_EIIA_TYPE_3"/>
    <property type="match status" value="1"/>
</dbReference>
<dbReference type="RefSeq" id="WP_274958944.1">
    <property type="nucleotide sequence ID" value="NZ_DBFWWQ010000083.1"/>
</dbReference>
<evidence type="ECO:0000256" key="9">
    <source>
        <dbReference type="ARBA" id="ARBA00022683"/>
    </source>
</evidence>
<dbReference type="GO" id="GO:0046872">
    <property type="term" value="F:metal ion binding"/>
    <property type="evidence" value="ECO:0007669"/>
    <property type="project" value="UniProtKB-KW"/>
</dbReference>
<comment type="subcellular location">
    <subcellularLocation>
        <location evidence="1">Cytoplasm</location>
    </subcellularLocation>
</comment>
<dbReference type="PANTHER" id="PTHR34382:SF9">
    <property type="entry name" value="PHOSPHOTRANSFERASE SYSTEM SUGAR-SPECIFIC EII COMPONENT"/>
    <property type="match status" value="1"/>
</dbReference>
<comment type="cofactor">
    <cofactor evidence="16">
        <name>Mg(2+)</name>
        <dbReference type="ChEBI" id="CHEBI:18420"/>
    </cofactor>
    <text evidence="16">Binds 1 Mg(2+) ion per trimer.</text>
</comment>
<dbReference type="GO" id="GO:0016740">
    <property type="term" value="F:transferase activity"/>
    <property type="evidence" value="ECO:0007669"/>
    <property type="project" value="UniProtKB-KW"/>
</dbReference>
<name>A0A921KL83_9ACTN</name>
<dbReference type="GO" id="GO:0005737">
    <property type="term" value="C:cytoplasm"/>
    <property type="evidence" value="ECO:0007669"/>
    <property type="project" value="UniProtKB-SubCell"/>
</dbReference>
<comment type="subunit">
    <text evidence="2">Homotrimer.</text>
</comment>
<feature type="binding site" evidence="16">
    <location>
        <position position="81"/>
    </location>
    <ligand>
        <name>Mg(2+)</name>
        <dbReference type="ChEBI" id="CHEBI:18420"/>
        <note>ligand shared between all trimeric partners</note>
    </ligand>
</feature>
<evidence type="ECO:0000313" key="19">
    <source>
        <dbReference type="Proteomes" id="UP000697330"/>
    </source>
</evidence>
<evidence type="ECO:0000256" key="10">
    <source>
        <dbReference type="ARBA" id="ARBA00022723"/>
    </source>
</evidence>
<reference evidence="18" key="2">
    <citation type="submission" date="2021-09" db="EMBL/GenBank/DDBJ databases">
        <authorList>
            <person name="Gilroy R."/>
        </authorList>
    </citation>
    <scope>NUCLEOTIDE SEQUENCE</scope>
    <source>
        <strain evidence="18">CHK124-7917</strain>
    </source>
</reference>
<evidence type="ECO:0000256" key="17">
    <source>
        <dbReference type="PROSITE-ProRule" id="PRU00418"/>
    </source>
</evidence>
<accession>A0A921KL83</accession>
<keyword evidence="11 16" id="KW-0460">Magnesium</keyword>
<evidence type="ECO:0000256" key="3">
    <source>
        <dbReference type="ARBA" id="ARBA00014322"/>
    </source>
</evidence>
<organism evidence="18 19">
    <name type="scientific">Thermophilibacter provencensis</name>
    <dbReference type="NCBI Taxonomy" id="1852386"/>
    <lineage>
        <taxon>Bacteria</taxon>
        <taxon>Bacillati</taxon>
        <taxon>Actinomycetota</taxon>
        <taxon>Coriobacteriia</taxon>
        <taxon>Coriobacteriales</taxon>
        <taxon>Atopobiaceae</taxon>
        <taxon>Thermophilibacter</taxon>
    </lineage>
</organism>
<evidence type="ECO:0000256" key="11">
    <source>
        <dbReference type="ARBA" id="ARBA00022842"/>
    </source>
</evidence>
<proteinExistence type="predicted"/>
<feature type="active site" description="Tele-phosphohistidine intermediate" evidence="15">
    <location>
        <position position="78"/>
    </location>
</feature>
<evidence type="ECO:0000256" key="5">
    <source>
        <dbReference type="ARBA" id="ARBA00022490"/>
    </source>
</evidence>
<dbReference type="SUPFAM" id="SSF46973">
    <property type="entry name" value="Enzyme IIa from lactose specific PTS, IIa-lac"/>
    <property type="match status" value="1"/>
</dbReference>
<dbReference type="EMBL" id="DYWQ01000071">
    <property type="protein sequence ID" value="HJF45068.1"/>
    <property type="molecule type" value="Genomic_DNA"/>
</dbReference>
<evidence type="ECO:0000256" key="16">
    <source>
        <dbReference type="PIRSR" id="PIRSR000699-2"/>
    </source>
</evidence>
<dbReference type="AlphaFoldDB" id="A0A921KL83"/>
<dbReference type="InterPro" id="IPR036542">
    <property type="entry name" value="PTS_IIA_lac/cel_sf"/>
</dbReference>
<evidence type="ECO:0000256" key="13">
    <source>
        <dbReference type="ARBA" id="ARBA00031467"/>
    </source>
</evidence>
<dbReference type="PANTHER" id="PTHR34382">
    <property type="entry name" value="PTS SYSTEM N,N'-DIACETYLCHITOBIOSE-SPECIFIC EIIA COMPONENT"/>
    <property type="match status" value="1"/>
</dbReference>
<evidence type="ECO:0000256" key="1">
    <source>
        <dbReference type="ARBA" id="ARBA00004496"/>
    </source>
</evidence>
<evidence type="ECO:0000256" key="6">
    <source>
        <dbReference type="ARBA" id="ARBA00022553"/>
    </source>
</evidence>
<dbReference type="GO" id="GO:0009401">
    <property type="term" value="P:phosphoenolpyruvate-dependent sugar phosphotransferase system"/>
    <property type="evidence" value="ECO:0007669"/>
    <property type="project" value="UniProtKB-KW"/>
</dbReference>
<keyword evidence="9" id="KW-0598">Phosphotransferase system</keyword>
<evidence type="ECO:0000256" key="15">
    <source>
        <dbReference type="PIRSR" id="PIRSR000699-1"/>
    </source>
</evidence>
<gene>
    <name evidence="18" type="ORF">K8U72_04700</name>
</gene>
<dbReference type="Proteomes" id="UP000697330">
    <property type="component" value="Unassembled WGS sequence"/>
</dbReference>
<keyword evidence="10 16" id="KW-0479">Metal-binding</keyword>
<feature type="modified residue" description="Phosphohistidine; by HPr" evidence="17">
    <location>
        <position position="78"/>
    </location>
</feature>
<evidence type="ECO:0000256" key="2">
    <source>
        <dbReference type="ARBA" id="ARBA00011233"/>
    </source>
</evidence>
<dbReference type="Gene3D" id="1.20.58.80">
    <property type="entry name" value="Phosphotransferase system, lactose/cellobiose-type IIA subunit"/>
    <property type="match status" value="1"/>
</dbReference>
<protein>
    <recommendedName>
        <fullName evidence="3">PTS system lactose-specific EIIA component</fullName>
    </recommendedName>
    <alternativeName>
        <fullName evidence="12">EIIA-Lac</fullName>
    </alternativeName>
    <alternativeName>
        <fullName evidence="14">EIII-Lac</fullName>
    </alternativeName>
    <alternativeName>
        <fullName evidence="13">Lactose-specific phosphotransferase enzyme IIA component</fullName>
    </alternativeName>
</protein>
<keyword evidence="5" id="KW-0963">Cytoplasm</keyword>
<evidence type="ECO:0000256" key="4">
    <source>
        <dbReference type="ARBA" id="ARBA00022448"/>
    </source>
</evidence>
<evidence type="ECO:0000256" key="12">
    <source>
        <dbReference type="ARBA" id="ARBA00030293"/>
    </source>
</evidence>
<evidence type="ECO:0000256" key="8">
    <source>
        <dbReference type="ARBA" id="ARBA00022679"/>
    </source>
</evidence>
<comment type="caution">
    <text evidence="18">The sequence shown here is derived from an EMBL/GenBank/DDBJ whole genome shotgun (WGS) entry which is preliminary data.</text>
</comment>
<dbReference type="InterPro" id="IPR003188">
    <property type="entry name" value="PTS_IIA_lac/cel"/>
</dbReference>
<sequence>MEKEEALNKAFEMIAIGGDAKGCAYEALEAAEVGDFDKAERLLESAEGSLVAAHAIQTEFITLAARGEDIPLDMIFVHAQDHLMCAIEAESLITHLVAMEKRLWGLEHRGAGA</sequence>
<keyword evidence="4" id="KW-0813">Transport</keyword>
<evidence type="ECO:0000256" key="14">
    <source>
        <dbReference type="ARBA" id="ARBA00032708"/>
    </source>
</evidence>
<keyword evidence="7" id="KW-0762">Sugar transport</keyword>
<keyword evidence="6" id="KW-0597">Phosphoprotein</keyword>
<keyword evidence="8" id="KW-0808">Transferase</keyword>
<evidence type="ECO:0000256" key="7">
    <source>
        <dbReference type="ARBA" id="ARBA00022597"/>
    </source>
</evidence>
<dbReference type="Pfam" id="PF02255">
    <property type="entry name" value="PTS_IIA"/>
    <property type="match status" value="1"/>
</dbReference>
<reference evidence="18" key="1">
    <citation type="journal article" date="2021" name="PeerJ">
        <title>Extensive microbial diversity within the chicken gut microbiome revealed by metagenomics and culture.</title>
        <authorList>
            <person name="Gilroy R."/>
            <person name="Ravi A."/>
            <person name="Getino M."/>
            <person name="Pursley I."/>
            <person name="Horton D.L."/>
            <person name="Alikhan N.F."/>
            <person name="Baker D."/>
            <person name="Gharbi K."/>
            <person name="Hall N."/>
            <person name="Watson M."/>
            <person name="Adriaenssens E.M."/>
            <person name="Foster-Nyarko E."/>
            <person name="Jarju S."/>
            <person name="Secka A."/>
            <person name="Antonio M."/>
            <person name="Oren A."/>
            <person name="Chaudhuri R.R."/>
            <person name="La Ragione R."/>
            <person name="Hildebrand F."/>
            <person name="Pallen M.J."/>
        </authorList>
    </citation>
    <scope>NUCLEOTIDE SEQUENCE</scope>
    <source>
        <strain evidence="18">CHK124-7917</strain>
    </source>
</reference>